<dbReference type="EMBL" id="JBGFUD010008750">
    <property type="protein sequence ID" value="MFH4982216.1"/>
    <property type="molecule type" value="Genomic_DNA"/>
</dbReference>
<reference evidence="8 9" key="1">
    <citation type="submission" date="2024-08" db="EMBL/GenBank/DDBJ databases">
        <title>Gnathostoma spinigerum genome.</title>
        <authorList>
            <person name="Gonzalez-Bertolin B."/>
            <person name="Monzon S."/>
            <person name="Zaballos A."/>
            <person name="Jimenez P."/>
            <person name="Dekumyoy P."/>
            <person name="Varona S."/>
            <person name="Cuesta I."/>
            <person name="Sumanam S."/>
            <person name="Adisakwattana P."/>
            <person name="Gasser R.B."/>
            <person name="Hernandez-Gonzalez A."/>
            <person name="Young N.D."/>
            <person name="Perteguer M.J."/>
        </authorList>
    </citation>
    <scope>NUCLEOTIDE SEQUENCE [LARGE SCALE GENOMIC DNA]</scope>
    <source>
        <strain evidence="8">AL3</strain>
        <tissue evidence="8">Liver</tissue>
    </source>
</reference>
<dbReference type="Proteomes" id="UP001608902">
    <property type="component" value="Unassembled WGS sequence"/>
</dbReference>
<dbReference type="InterPro" id="IPR010678">
    <property type="entry name" value="UTP25"/>
</dbReference>
<proteinExistence type="inferred from homology"/>
<dbReference type="PANTHER" id="PTHR12933">
    <property type="entry name" value="ORF PROTEIN-RELATED"/>
    <property type="match status" value="1"/>
</dbReference>
<dbReference type="InterPro" id="IPR027417">
    <property type="entry name" value="P-loop_NTPase"/>
</dbReference>
<dbReference type="Pfam" id="PF06862">
    <property type="entry name" value="Utp25_C"/>
    <property type="match status" value="1"/>
</dbReference>
<evidence type="ECO:0000256" key="5">
    <source>
        <dbReference type="ARBA" id="ARBA00032325"/>
    </source>
</evidence>
<dbReference type="GO" id="GO:0005730">
    <property type="term" value="C:nucleolus"/>
    <property type="evidence" value="ECO:0007669"/>
    <property type="project" value="UniProtKB-SubCell"/>
</dbReference>
<evidence type="ECO:0000256" key="4">
    <source>
        <dbReference type="ARBA" id="ARBA00024421"/>
    </source>
</evidence>
<dbReference type="PANTHER" id="PTHR12933:SF0">
    <property type="entry name" value="U3 SMALL NUCLEOLAR RNA-ASSOCIATED PROTEIN 25 HOMOLOG"/>
    <property type="match status" value="1"/>
</dbReference>
<evidence type="ECO:0000256" key="2">
    <source>
        <dbReference type="ARBA" id="ARBA00009223"/>
    </source>
</evidence>
<organism evidence="8 9">
    <name type="scientific">Gnathostoma spinigerum</name>
    <dbReference type="NCBI Taxonomy" id="75299"/>
    <lineage>
        <taxon>Eukaryota</taxon>
        <taxon>Metazoa</taxon>
        <taxon>Ecdysozoa</taxon>
        <taxon>Nematoda</taxon>
        <taxon>Chromadorea</taxon>
        <taxon>Rhabditida</taxon>
        <taxon>Spirurina</taxon>
        <taxon>Gnathostomatomorpha</taxon>
        <taxon>Gnathostomatoidea</taxon>
        <taxon>Gnathostomatidae</taxon>
        <taxon>Gnathostoma</taxon>
    </lineage>
</organism>
<accession>A0ABD6ESB4</accession>
<dbReference type="InterPro" id="IPR053939">
    <property type="entry name" value="UTP25_C"/>
</dbReference>
<comment type="similarity">
    <text evidence="2">Belongs to the UTP25 family.</text>
</comment>
<evidence type="ECO:0000256" key="3">
    <source>
        <dbReference type="ARBA" id="ARBA00023242"/>
    </source>
</evidence>
<evidence type="ECO:0000256" key="1">
    <source>
        <dbReference type="ARBA" id="ARBA00004604"/>
    </source>
</evidence>
<keyword evidence="9" id="KW-1185">Reference proteome</keyword>
<protein>
    <recommendedName>
        <fullName evidence="4">U3 small nucleolar RNA-associated protein 25 homolog</fullName>
    </recommendedName>
    <alternativeName>
        <fullName evidence="5">UTP25 small subunit processor component</fullName>
    </alternativeName>
</protein>
<sequence>MHVLSHVIRTRNLIISNKLRLNALREKGELSENEIELARDQGLARPKVLILCPMRKNAFEIVELFRRLIFGDSPKPFVLNRQRFITEFKDNGYRISEKRIVSDEYRELMSGNNDDCFRLGIGIAKKSLKLFVPFEKSDIIIASPLGLRMIVGDEAERVHEFDFLSSIEVLIIDMADVIIMQNWEHLLHIIDSLHMQPENIDQIDISRVRMWSLNNYSKLYRQTILFASKIIAEFEALFAMKCYNFAGSVILRPEMPSLLDRVVVPLCQELHRLNISEPENQSDERYAYFKDHLLPNCEAGCLIFIPSYYDFVRVRNHLKRSDESFVQLHEYAKEKKIARARDLFFHGARRLLLMTERFYYFRRYRIKGIKSVVMYQPPVNQEFYYEIVNMSGAKDRVLSRMVYNKFDIHRMLNIFGNDAVRKVYSSTKDLHLLVSK</sequence>
<feature type="domain" description="UTP25 C-terminal" evidence="6">
    <location>
        <begin position="259"/>
        <end position="432"/>
    </location>
</feature>
<dbReference type="InterPro" id="IPR053940">
    <property type="entry name" value="UTP25_NTPase-like"/>
</dbReference>
<comment type="subcellular location">
    <subcellularLocation>
        <location evidence="1">Nucleus</location>
        <location evidence="1">Nucleolus</location>
    </subcellularLocation>
</comment>
<evidence type="ECO:0000313" key="9">
    <source>
        <dbReference type="Proteomes" id="UP001608902"/>
    </source>
</evidence>
<keyword evidence="3" id="KW-0539">Nucleus</keyword>
<evidence type="ECO:0000259" key="6">
    <source>
        <dbReference type="Pfam" id="PF06862"/>
    </source>
</evidence>
<feature type="domain" description="UTP25 NTP hydrolase-like" evidence="7">
    <location>
        <begin position="1"/>
        <end position="249"/>
    </location>
</feature>
<evidence type="ECO:0000313" key="8">
    <source>
        <dbReference type="EMBL" id="MFH4982216.1"/>
    </source>
</evidence>
<dbReference type="Pfam" id="PF22916">
    <property type="entry name" value="UTP25_NTPase-like"/>
    <property type="match status" value="1"/>
</dbReference>
<dbReference type="Gene3D" id="3.40.50.300">
    <property type="entry name" value="P-loop containing nucleotide triphosphate hydrolases"/>
    <property type="match status" value="1"/>
</dbReference>
<name>A0ABD6ESB4_9BILA</name>
<gene>
    <name evidence="8" type="ORF">AB6A40_008925</name>
</gene>
<dbReference type="AlphaFoldDB" id="A0ABD6ESB4"/>
<comment type="caution">
    <text evidence="8">The sequence shown here is derived from an EMBL/GenBank/DDBJ whole genome shotgun (WGS) entry which is preliminary data.</text>
</comment>
<evidence type="ECO:0000259" key="7">
    <source>
        <dbReference type="Pfam" id="PF22916"/>
    </source>
</evidence>